<evidence type="ECO:0000256" key="4">
    <source>
        <dbReference type="ARBA" id="ARBA00023088"/>
    </source>
</evidence>
<evidence type="ECO:0000256" key="1">
    <source>
        <dbReference type="ARBA" id="ARBA00022512"/>
    </source>
</evidence>
<evidence type="ECO:0000259" key="8">
    <source>
        <dbReference type="PROSITE" id="PS50847"/>
    </source>
</evidence>
<proteinExistence type="predicted"/>
<evidence type="ECO:0000256" key="3">
    <source>
        <dbReference type="ARBA" id="ARBA00022729"/>
    </source>
</evidence>
<evidence type="ECO:0000313" key="10">
    <source>
        <dbReference type="Proteomes" id="UP000185696"/>
    </source>
</evidence>
<feature type="chain" id="PRO_5030772084" description="Gram-positive cocci surface proteins LPxTG domain-containing protein" evidence="7">
    <location>
        <begin position="29"/>
        <end position="480"/>
    </location>
</feature>
<evidence type="ECO:0000256" key="7">
    <source>
        <dbReference type="SAM" id="SignalP"/>
    </source>
</evidence>
<dbReference type="NCBIfam" id="TIGR01167">
    <property type="entry name" value="LPXTG_anchor"/>
    <property type="match status" value="1"/>
</dbReference>
<comment type="caution">
    <text evidence="9">The sequence shown here is derived from an EMBL/GenBank/DDBJ whole genome shotgun (WGS) entry which is preliminary data.</text>
</comment>
<keyword evidence="1" id="KW-0134">Cell wall</keyword>
<feature type="signal peptide" evidence="7">
    <location>
        <begin position="1"/>
        <end position="28"/>
    </location>
</feature>
<protein>
    <recommendedName>
        <fullName evidence="8">Gram-positive cocci surface proteins LPxTG domain-containing protein</fullName>
    </recommendedName>
</protein>
<keyword evidence="6" id="KW-0812">Transmembrane</keyword>
<keyword evidence="2" id="KW-0964">Secreted</keyword>
<keyword evidence="4" id="KW-0572">Peptidoglycan-anchor</keyword>
<sequence length="480" mass="49553">MNLTTSVRVAASVAAVVMLAATAPVAAAQGAAAPAPLEHPLDAERVDVAAISVDGTTIDLRADNMHGEEHDPAALVYTTEVREDGVEVGWDTTGVDAGTVFGDAVTLRMRAVDGPAEVEAEPVRLPARARGATTWTFPAPGRYTLAVMVEGHLLTGEPVTTKEHYTVAVRDGMTDPPEMTTPEMPEEPEEFVAPPVGRRAAEPLLAAPLTAQAQPTTPGRVVLTEGHVDAVAPRVVDGKLQIQVKDGTTVGRSGGQVRWREPRDVLFQSKADIRTTLPDDPALAFLGDEGDEIYLLPQQQQPGVLWTGWSTEALSAAQVSGAVTWRLTKVDGPGAFGIFTTGSFGDSTVIFNSTDGLPDTHSVPLGTHAHANWGFAKKGTYRLTFDATAKLANGQTVADTEVYTFAVDSAARGGGSPGGGDDSGGENGGENGGGNSGGGDGDLAYTGATGVLPLAAGGVALLVLGGGVLFVGRRRKAGIR</sequence>
<keyword evidence="6" id="KW-0472">Membrane</keyword>
<evidence type="ECO:0000256" key="6">
    <source>
        <dbReference type="SAM" id="Phobius"/>
    </source>
</evidence>
<keyword evidence="6" id="KW-1133">Transmembrane helix</keyword>
<dbReference type="AlphaFoldDB" id="A0A7Z0WMT8"/>
<dbReference type="InterPro" id="IPR019931">
    <property type="entry name" value="LPXTG_anchor"/>
</dbReference>
<dbReference type="InterPro" id="IPR022435">
    <property type="entry name" value="Surface-anchored_actinobac"/>
</dbReference>
<dbReference type="OrthoDB" id="4424311at2"/>
<feature type="transmembrane region" description="Helical" evidence="6">
    <location>
        <begin position="451"/>
        <end position="472"/>
    </location>
</feature>
<dbReference type="NCBIfam" id="NF038134">
    <property type="entry name" value="choice_anch_M"/>
    <property type="match status" value="1"/>
</dbReference>
<feature type="domain" description="Gram-positive cocci surface proteins LPxTG" evidence="8">
    <location>
        <begin position="443"/>
        <end position="480"/>
    </location>
</feature>
<feature type="region of interest" description="Disordered" evidence="5">
    <location>
        <begin position="412"/>
        <end position="440"/>
    </location>
</feature>
<gene>
    <name evidence="9" type="ORF">BLA60_15420</name>
</gene>
<reference evidence="9 10" key="1">
    <citation type="submission" date="2016-12" db="EMBL/GenBank/DDBJ databases">
        <title>The draft genome sequence of Actinophytocola xinjiangensis.</title>
        <authorList>
            <person name="Wang W."/>
            <person name="Yuan L."/>
        </authorList>
    </citation>
    <scope>NUCLEOTIDE SEQUENCE [LARGE SCALE GENOMIC DNA]</scope>
    <source>
        <strain evidence="9 10">CGMCC 4.4663</strain>
    </source>
</reference>
<organism evidence="9 10">
    <name type="scientific">Actinophytocola xinjiangensis</name>
    <dbReference type="NCBI Taxonomy" id="485602"/>
    <lineage>
        <taxon>Bacteria</taxon>
        <taxon>Bacillati</taxon>
        <taxon>Actinomycetota</taxon>
        <taxon>Actinomycetes</taxon>
        <taxon>Pseudonocardiales</taxon>
        <taxon>Pseudonocardiaceae</taxon>
    </lineage>
</organism>
<name>A0A7Z0WMT8_9PSEU</name>
<evidence type="ECO:0000256" key="5">
    <source>
        <dbReference type="SAM" id="MobiDB-lite"/>
    </source>
</evidence>
<evidence type="ECO:0000256" key="2">
    <source>
        <dbReference type="ARBA" id="ARBA00022525"/>
    </source>
</evidence>
<keyword evidence="3 7" id="KW-0732">Signal</keyword>
<dbReference type="PROSITE" id="PS50847">
    <property type="entry name" value="GRAM_POS_ANCHORING"/>
    <property type="match status" value="1"/>
</dbReference>
<dbReference type="NCBIfam" id="TIGR03769">
    <property type="entry name" value="P_ac_wall_RPT"/>
    <property type="match status" value="1"/>
</dbReference>
<dbReference type="Proteomes" id="UP000185696">
    <property type="component" value="Unassembled WGS sequence"/>
</dbReference>
<accession>A0A7Z0WMT8</accession>
<keyword evidence="10" id="KW-1185">Reference proteome</keyword>
<dbReference type="RefSeq" id="WP_075133557.1">
    <property type="nucleotide sequence ID" value="NZ_MSIF01000006.1"/>
</dbReference>
<dbReference type="EMBL" id="MSIF01000006">
    <property type="protein sequence ID" value="OLF10568.1"/>
    <property type="molecule type" value="Genomic_DNA"/>
</dbReference>
<evidence type="ECO:0000313" key="9">
    <source>
        <dbReference type="EMBL" id="OLF10568.1"/>
    </source>
</evidence>